<evidence type="ECO:0000259" key="1">
    <source>
        <dbReference type="PROSITE" id="PS50994"/>
    </source>
</evidence>
<dbReference type="OrthoDB" id="913040at2"/>
<feature type="domain" description="Integrase catalytic" evidence="1">
    <location>
        <begin position="292"/>
        <end position="494"/>
    </location>
</feature>
<evidence type="ECO:0000313" key="3">
    <source>
        <dbReference type="Proteomes" id="UP000288227"/>
    </source>
</evidence>
<proteinExistence type="predicted"/>
<name>A0A401U5W9_9BACT</name>
<dbReference type="EMBL" id="BHXQ01000001">
    <property type="protein sequence ID" value="GCC50354.1"/>
    <property type="molecule type" value="Genomic_DNA"/>
</dbReference>
<dbReference type="Gene3D" id="3.30.420.10">
    <property type="entry name" value="Ribonuclease H-like superfamily/Ribonuclease H"/>
    <property type="match status" value="1"/>
</dbReference>
<comment type="caution">
    <text evidence="2">The sequence shown here is derived from an EMBL/GenBank/DDBJ whole genome shotgun (WGS) entry which is preliminary data.</text>
</comment>
<dbReference type="AlphaFoldDB" id="A0A401U5W9"/>
<gene>
    <name evidence="2" type="ORF">SanaruYs_05690</name>
</gene>
<dbReference type="InterPro" id="IPR036397">
    <property type="entry name" value="RNaseH_sf"/>
</dbReference>
<dbReference type="GO" id="GO:0015074">
    <property type="term" value="P:DNA integration"/>
    <property type="evidence" value="ECO:0007669"/>
    <property type="project" value="InterPro"/>
</dbReference>
<dbReference type="GO" id="GO:0003676">
    <property type="term" value="F:nucleic acid binding"/>
    <property type="evidence" value="ECO:0007669"/>
    <property type="project" value="InterPro"/>
</dbReference>
<evidence type="ECO:0000313" key="2">
    <source>
        <dbReference type="EMBL" id="GCC50354.1"/>
    </source>
</evidence>
<dbReference type="InterPro" id="IPR012337">
    <property type="entry name" value="RNaseH-like_sf"/>
</dbReference>
<dbReference type="Proteomes" id="UP000288227">
    <property type="component" value="Unassembled WGS sequence"/>
</dbReference>
<dbReference type="InterPro" id="IPR001584">
    <property type="entry name" value="Integrase_cat-core"/>
</dbReference>
<dbReference type="SUPFAM" id="SSF53098">
    <property type="entry name" value="Ribonuclease H-like"/>
    <property type="match status" value="1"/>
</dbReference>
<dbReference type="PROSITE" id="PS50994">
    <property type="entry name" value="INTEGRASE"/>
    <property type="match status" value="1"/>
</dbReference>
<accession>A0A401U5W9</accession>
<reference evidence="2 3" key="1">
    <citation type="submission" date="2018-11" db="EMBL/GenBank/DDBJ databases">
        <title>Chryseotalea sanarue gen. nov., sp., nov., a member of the family Cytophagaceae, isolated from a brackish lake in Hamamatsu Japan.</title>
        <authorList>
            <person name="Maejima Y."/>
            <person name="Iino T."/>
            <person name="Muraguchi Y."/>
            <person name="Fukuda K."/>
            <person name="Ohkuma M."/>
            <person name="Moriuchi R."/>
            <person name="Dohra H."/>
            <person name="Kimbara K."/>
            <person name="Shintani M."/>
        </authorList>
    </citation>
    <scope>NUCLEOTIDE SEQUENCE [LARGE SCALE GENOMIC DNA]</scope>
    <source>
        <strain evidence="2 3">Ys</strain>
    </source>
</reference>
<organism evidence="2 3">
    <name type="scientific">Chryseotalea sanaruensis</name>
    <dbReference type="NCBI Taxonomy" id="2482724"/>
    <lineage>
        <taxon>Bacteria</taxon>
        <taxon>Pseudomonadati</taxon>
        <taxon>Bacteroidota</taxon>
        <taxon>Cytophagia</taxon>
        <taxon>Cytophagales</taxon>
        <taxon>Chryseotaleaceae</taxon>
        <taxon>Chryseotalea</taxon>
    </lineage>
</organism>
<sequence length="693" mass="81074">MVFYTKTELALITKLFKVNFDKKRGEPEMYYHSSLPKLLSGKGDPDTSPKFIPLRLAPETIKKHLSPEICKNIFQQLQGINYQAAVQTITFESYFLTRLRELFLTSDYKEDFRSYQPIYASYDFLTGEKIVELSMLHAMIVLIDRFLYDPTKIKIIYQHLCECNYGVEIPLTSLVSFKKYIKRKKNNLPDSIIHGLYQQKSNNHEISELMQYLIIWIYVMVPTRRASFSIKEDVDYIIQTMPNAEEQGIYTLSESKIAKFLLEPKSVNLISYAKDNKEDFRRKVSGVMRFIRASAPLVRIYLDGYVFQVEHKDGKKVGRLTGLFISDDFSDYIISHVIGNSENFELVMLALEEYFRKTKNALPREIVVDKYTYKILKKNTAFIDLLKRNGIEKGRGLTVSSNPNRKSRLERFFNTFQQKFMQSIIHYIGPGIKARLSNSHPFKEFLITLKKDLPDQFDITLTLNRLIKYSYNKEYISPSQEYLSTPESRFKNEDPNPHCIVDPKVIPMLFYELHQVMFKAGAIMIKRGVEFHLFYMRDFEFINQYNGRKVDAYYNKNSSGTSILVYEKDTSNFIAEIPLFKIIPSALYDRNEKHNEILKGFSKQTRELLSSFKNEFIKMEETLKSAFNGRDIRAFTKLAKMKKEVSSEQEMAQEMNLKENKAEPKLYNSNLGRRKTKSRNELESLGITITDTI</sequence>
<protein>
    <recommendedName>
        <fullName evidence="1">Integrase catalytic domain-containing protein</fullName>
    </recommendedName>
</protein>
<keyword evidence="3" id="KW-1185">Reference proteome</keyword>
<dbReference type="RefSeq" id="WP_127120995.1">
    <property type="nucleotide sequence ID" value="NZ_BHXQ01000001.1"/>
</dbReference>